<feature type="disulfide bond" evidence="28">
    <location>
        <begin position="344"/>
        <end position="353"/>
    </location>
</feature>
<dbReference type="InterPro" id="IPR001881">
    <property type="entry name" value="EGF-like_Ca-bd_dom"/>
</dbReference>
<feature type="compositionally biased region" description="Low complexity" evidence="29">
    <location>
        <begin position="1634"/>
        <end position="1655"/>
    </location>
</feature>
<feature type="domain" description="EGF-like" evidence="30">
    <location>
        <begin position="239"/>
        <end position="276"/>
    </location>
</feature>
<feature type="domain" description="EGF-like" evidence="30">
    <location>
        <begin position="85"/>
        <end position="121"/>
    </location>
</feature>
<feature type="disulfide bond" evidence="28">
    <location>
        <begin position="187"/>
        <end position="196"/>
    </location>
</feature>
<feature type="domain" description="EGF-like" evidence="30">
    <location>
        <begin position="356"/>
        <end position="392"/>
    </location>
</feature>
<feature type="domain" description="EGF-like" evidence="30">
    <location>
        <begin position="672"/>
        <end position="710"/>
    </location>
</feature>
<dbReference type="SUPFAM" id="SSF48403">
    <property type="entry name" value="Ankyrin repeat"/>
    <property type="match status" value="1"/>
</dbReference>
<evidence type="ECO:0000256" key="9">
    <source>
        <dbReference type="ARBA" id="ARBA00022537"/>
    </source>
</evidence>
<feature type="domain" description="EGF-like" evidence="30">
    <location>
        <begin position="278"/>
        <end position="316"/>
    </location>
</feature>
<dbReference type="InterPro" id="IPR000742">
    <property type="entry name" value="EGF"/>
</dbReference>
<evidence type="ECO:0000259" key="31">
    <source>
        <dbReference type="PROSITE" id="PS50258"/>
    </source>
</evidence>
<feature type="repeat" description="ANK" evidence="27">
    <location>
        <begin position="1416"/>
        <end position="1448"/>
    </location>
</feature>
<evidence type="ECO:0000256" key="21">
    <source>
        <dbReference type="ARBA" id="ARBA00023159"/>
    </source>
</evidence>
<dbReference type="InterPro" id="IPR002110">
    <property type="entry name" value="Ankyrin_rpt"/>
</dbReference>
<feature type="domain" description="EGF-like" evidence="30">
    <location>
        <begin position="481"/>
        <end position="516"/>
    </location>
</feature>
<comment type="subcellular location">
    <subcellularLocation>
        <location evidence="3">Cell membrane</location>
        <topology evidence="3">Single-pass type I membrane protein</topology>
    </subcellularLocation>
    <subcellularLocation>
        <location evidence="1">Nucleus</location>
    </subcellularLocation>
    <subcellularLocation>
        <location evidence="2">Target cell membrane</location>
    </subcellularLocation>
</comment>
<evidence type="ECO:0000256" key="6">
    <source>
        <dbReference type="ARBA" id="ARBA00022475"/>
    </source>
</evidence>
<evidence type="ECO:0000256" key="15">
    <source>
        <dbReference type="ARBA" id="ARBA00022989"/>
    </source>
</evidence>
<feature type="repeat" description="ANK" evidence="27">
    <location>
        <begin position="1316"/>
        <end position="1341"/>
    </location>
</feature>
<feature type="disulfide bond" evidence="28">
    <location>
        <begin position="227"/>
        <end position="236"/>
    </location>
</feature>
<dbReference type="InterPro" id="IPR013032">
    <property type="entry name" value="EGF-like_CS"/>
</dbReference>
<evidence type="ECO:0000256" key="2">
    <source>
        <dbReference type="ARBA" id="ARBA00004175"/>
    </source>
</evidence>
<accession>A0ABY6KR10</accession>
<feature type="disulfide bond" evidence="28">
    <location>
        <begin position="306"/>
        <end position="315"/>
    </location>
</feature>
<dbReference type="PROSITE" id="PS50297">
    <property type="entry name" value="ANK_REP_REGION"/>
    <property type="match status" value="4"/>
</dbReference>
<comment type="caution">
    <text evidence="28">Lacks conserved residue(s) required for the propagation of feature annotation.</text>
</comment>
<evidence type="ECO:0000256" key="7">
    <source>
        <dbReference type="ARBA" id="ARBA00022483"/>
    </source>
</evidence>
<keyword evidence="11" id="KW-0732">Signal</keyword>
<keyword evidence="17" id="KW-0528">Neurotoxin</keyword>
<dbReference type="InterPro" id="IPR000152">
    <property type="entry name" value="EGF-type_Asp/Asn_hydroxyl_site"/>
</dbReference>
<dbReference type="InterPro" id="IPR010660">
    <property type="entry name" value="Notch_NOD_dom"/>
</dbReference>
<keyword evidence="23" id="KW-0675">Receptor</keyword>
<keyword evidence="13" id="KW-0221">Differentiation</keyword>
<sequence length="1675" mass="181156">MVYCPLHGKWGAPLVSHSSLFTVTVAAHDTVLQGRTELCPGIHCETNINECASNPCANGGKCTDLINGFKCDCPRGYFDARCLSDVNECASNPCINEGVCEDEVNRFICHCPKGYGGHRCEQNVDECQSNPCQHGGICQDGLAAYNCSCLPGYTGQNCEINIDDCASAPCVNGGSCIDNVGSYTCVCDVPFSGKNCDVELDPCNPNKCKNNARCTPSSNYLDFSCTCELGYTGRLCNEDIDECAISSPCRNGATCLNTNGSYICQCAKGYEGRECLLNTDDCAQCEYALHNGGTCLDGIGEYTCLCIEGFGGKHCQEDINECASNPCLNGATCKDYVNSYTCICPLGFSGANCQTNDEDCTSSSCMNGGKCIDGINTYTCQCKPGYTGSNCQSHINECDSNPCFHNATCMDHIGHYTCHCPFGYTGLRCETYVDWCSTQPCHNGATCKQVNNTYRCTCQSGWTGLLCDVRMVSCDAAAESQGVDVKDLCQHGGTCENINNSHRCICLEGYEGSYCQHDINECQSQPCQNGATCNNLIGQYSCDCPLGFQGLNCEFNINDCDPNPCRNGGTCHDFINKFVCSCPHGTLGILCEINVNECFEGACHHGGTCLDMVGGYECQCQPGYVGPRCEGDVNECLSNPCSAPGTLDCVQQVNDYRCDCKPGYMGRHCETKINFCAQNPCLNGGVCSTSQNAHKHTCICPEGFWGENCGYSNKSCDHNACRHGGQCRPSSRGYSCICPKGVAGKFCETDVENECLSSPCINGGRCIDEIGKFECECPANWNGLRCETFDPSFRGGIGNAASDIPQKSIDEEKKMCLINGCIQKASNGQCNEECNSYACNFDGGDCSLGINPWGNCTAAIRCWDVFSNNECNEECNNMGCLYDGLDCKRKLSPCNAHYDSYCSVNYANGHCDNGCDTEECNWDGLDCEPDPPILADGYLVFGLDMPPEQFKDNKVNFLREMGHALRTNLRIKTDADGNPMIFDVKDDQGGRKHFGTMVHLVIDNRKCIKSQYTECFESAERAAQFLAAAHSRHALDSGFEIREIRGAAQGSSHGGDTDRGSRVAYILSGAMCFILVALGLGVLATKHRKRAHGHTWFPEGFFTTVSSQKRGSRRCGPDGQEMRNLHKVAGMGEWSDEDVPVKRMKNEYSPDPSYGETVTTTTDYDENDPRPWTQQHLEAADVRNPDILALTPPQGDLHGMGRGGVDVDVRGPCGLTPLMLASFRGGGLDTGEDVEEDDGSASMIQDLLIQGANVHKVAEKTGGYITQDMLITNMSPTTADVVPGETSLHQAARLARADAAKRLLDGGADANFQDNTGRTPLHAAVAADAQGVFQILLRNRATNLNAKTYDGTTPLILAARLAIEGVVQDLINAEADVQAADHQGKTALHWAAAVNNIEAVRILLAHGANKDAQDVKDETPLFLAAREGSYQAAVILLEHMANRDIADHMDRLPRDVALERMHSDIVRLLDEFVSPASGHLSSLTQSAMMLSQTQSVKAARPKKRPKLHTVAGLPMSKQACSEALAARARAPVTMDLYGTLSHPALQQQEPPTYEDCLGAALYGTSADLTGLYQPRHVRPVPALRNAQLRALYDYPDLLAAKSSLYRFPTPPSQHGSEGATPQHYLAAPETYLTPSPESPGQWSSSSPHSAQSDWSEGISSPPQVNTQHNAEAVFI</sequence>
<feature type="disulfide bond" evidence="28">
    <location>
        <begin position="681"/>
        <end position="698"/>
    </location>
</feature>
<feature type="repeat" description="ANK" evidence="27">
    <location>
        <begin position="1350"/>
        <end position="1382"/>
    </location>
</feature>
<feature type="disulfide bond" evidence="28">
    <location>
        <begin position="73"/>
        <end position="82"/>
    </location>
</feature>
<feature type="domain" description="EGF-like" evidence="30">
    <location>
        <begin position="632"/>
        <end position="670"/>
    </location>
</feature>
<evidence type="ECO:0000256" key="4">
    <source>
        <dbReference type="ARBA" id="ARBA00005847"/>
    </source>
</evidence>
<feature type="disulfide bond" evidence="28">
    <location>
        <begin position="738"/>
        <end position="747"/>
    </location>
</feature>
<evidence type="ECO:0000256" key="20">
    <source>
        <dbReference type="ARBA" id="ARBA00023157"/>
    </source>
</evidence>
<comment type="similarity">
    <text evidence="4">Belongs to the NOTCH family.</text>
</comment>
<name>A0ABY6KR10_9ARAC</name>
<dbReference type="EMBL" id="CP092870">
    <property type="protein sequence ID" value="UYV71292.1"/>
    <property type="molecule type" value="Genomic_DNA"/>
</dbReference>
<dbReference type="InterPro" id="IPR036770">
    <property type="entry name" value="Ankyrin_rpt-contain_sf"/>
</dbReference>
<dbReference type="SMART" id="SM01338">
    <property type="entry name" value="NOD"/>
    <property type="match status" value="1"/>
</dbReference>
<dbReference type="PROSITE" id="PS50026">
    <property type="entry name" value="EGF_3"/>
    <property type="match status" value="19"/>
</dbReference>
<keyword evidence="21" id="KW-0010">Activator</keyword>
<feature type="domain" description="LNR" evidence="31">
    <location>
        <begin position="816"/>
        <end position="855"/>
    </location>
</feature>
<evidence type="ECO:0000256" key="18">
    <source>
        <dbReference type="ARBA" id="ARBA00023043"/>
    </source>
</evidence>
<dbReference type="SUPFAM" id="SSF57196">
    <property type="entry name" value="EGF/Laminin"/>
    <property type="match status" value="9"/>
</dbReference>
<dbReference type="Gene3D" id="2.10.25.10">
    <property type="entry name" value="Laminin"/>
    <property type="match status" value="19"/>
</dbReference>
<evidence type="ECO:0000256" key="27">
    <source>
        <dbReference type="PROSITE-ProRule" id="PRU00023"/>
    </source>
</evidence>
<feature type="disulfide bond" evidence="28">
    <location>
        <begin position="420"/>
        <end position="429"/>
    </location>
</feature>
<dbReference type="PRINTS" id="PR01983">
    <property type="entry name" value="NOTCH"/>
</dbReference>
<dbReference type="InterPro" id="IPR011656">
    <property type="entry name" value="Notch_NODP_dom"/>
</dbReference>
<dbReference type="PROSITE" id="PS00010">
    <property type="entry name" value="ASX_HYDROXYL"/>
    <property type="match status" value="13"/>
</dbReference>
<evidence type="ECO:0000256" key="28">
    <source>
        <dbReference type="PROSITE-ProRule" id="PRU00076"/>
    </source>
</evidence>
<evidence type="ECO:0000256" key="17">
    <source>
        <dbReference type="ARBA" id="ARBA00023028"/>
    </source>
</evidence>
<dbReference type="SMART" id="SM00179">
    <property type="entry name" value="EGF_CA"/>
    <property type="match status" value="19"/>
</dbReference>
<dbReference type="PIRSF" id="PIRSF002279">
    <property type="entry name" value="Notch"/>
    <property type="match status" value="1"/>
</dbReference>
<dbReference type="SUPFAM" id="SSF57184">
    <property type="entry name" value="Growth factor receptor domain"/>
    <property type="match status" value="3"/>
</dbReference>
<dbReference type="InterPro" id="IPR051355">
    <property type="entry name" value="Notch/Slit_guidance"/>
</dbReference>
<dbReference type="Pfam" id="PF07684">
    <property type="entry name" value="NODP"/>
    <property type="match status" value="1"/>
</dbReference>
<dbReference type="PROSITE" id="PS50258">
    <property type="entry name" value="LNR"/>
    <property type="match status" value="2"/>
</dbReference>
<dbReference type="Proteomes" id="UP001235939">
    <property type="component" value="Chromosome 08"/>
</dbReference>
<dbReference type="PRINTS" id="PR01452">
    <property type="entry name" value="LNOTCHREPEAT"/>
</dbReference>
<keyword evidence="24" id="KW-0325">Glycoprotein</keyword>
<feature type="disulfide bond" evidence="28">
    <location>
        <begin position="266"/>
        <end position="275"/>
    </location>
</feature>
<dbReference type="InterPro" id="IPR009030">
    <property type="entry name" value="Growth_fac_rcpt_cys_sf"/>
</dbReference>
<feature type="region of interest" description="Disordered" evidence="29">
    <location>
        <begin position="1145"/>
        <end position="1169"/>
    </location>
</feature>
<dbReference type="PRINTS" id="PR00010">
    <property type="entry name" value="EGFBLOOD"/>
</dbReference>
<evidence type="ECO:0000313" key="33">
    <source>
        <dbReference type="Proteomes" id="UP001235939"/>
    </source>
</evidence>
<dbReference type="InterPro" id="IPR000800">
    <property type="entry name" value="Notch_dom"/>
</dbReference>
<keyword evidence="15" id="KW-1133">Transmembrane helix</keyword>
<feature type="disulfide bond" evidence="28">
    <location>
        <begin position="458"/>
        <end position="467"/>
    </location>
</feature>
<feature type="domain" description="EGF-like" evidence="30">
    <location>
        <begin position="594"/>
        <end position="630"/>
    </location>
</feature>
<feature type="domain" description="EGF-like" evidence="30">
    <location>
        <begin position="432"/>
        <end position="468"/>
    </location>
</feature>
<evidence type="ECO:0000256" key="1">
    <source>
        <dbReference type="ARBA" id="ARBA00004123"/>
    </source>
</evidence>
<keyword evidence="6" id="KW-1003">Cell membrane</keyword>
<evidence type="ECO:0000256" key="10">
    <source>
        <dbReference type="ARBA" id="ARBA00022692"/>
    </source>
</evidence>
<keyword evidence="5" id="KW-0217">Developmental protein</keyword>
<dbReference type="Pfam" id="PF06816">
    <property type="entry name" value="NOD"/>
    <property type="match status" value="1"/>
</dbReference>
<dbReference type="SUPFAM" id="SSF90193">
    <property type="entry name" value="Notch domain"/>
    <property type="match status" value="3"/>
</dbReference>
<dbReference type="PANTHER" id="PTHR45836">
    <property type="entry name" value="SLIT HOMOLOG"/>
    <property type="match status" value="1"/>
</dbReference>
<feature type="disulfide bond" evidence="28">
    <location>
        <begin position="544"/>
        <end position="553"/>
    </location>
</feature>
<dbReference type="Pfam" id="PF12796">
    <property type="entry name" value="Ank_2"/>
    <property type="match status" value="1"/>
</dbReference>
<dbReference type="Pfam" id="PF25024">
    <property type="entry name" value="EGF_TEN"/>
    <property type="match status" value="1"/>
</dbReference>
<evidence type="ECO:0000256" key="25">
    <source>
        <dbReference type="ARBA" id="ARBA00023242"/>
    </source>
</evidence>
<feature type="disulfide bond" evidence="28">
    <location>
        <begin position="582"/>
        <end position="591"/>
    </location>
</feature>
<feature type="repeat" description="ANK" evidence="27">
    <location>
        <begin position="1283"/>
        <end position="1315"/>
    </location>
</feature>
<dbReference type="Gene3D" id="3.30.70.3310">
    <property type="match status" value="1"/>
</dbReference>
<feature type="disulfide bond" evidence="28">
    <location>
        <begin position="777"/>
        <end position="786"/>
    </location>
</feature>
<keyword evidence="17" id="KW-0638">Presynaptic neurotoxin</keyword>
<feature type="disulfide bond" evidence="28">
    <location>
        <begin position="620"/>
        <end position="629"/>
    </location>
</feature>
<keyword evidence="22" id="KW-0804">Transcription</keyword>
<feature type="disulfide bond" evidence="28">
    <location>
        <begin position="382"/>
        <end position="391"/>
    </location>
</feature>
<keyword evidence="16" id="KW-0805">Transcription regulation</keyword>
<dbReference type="InterPro" id="IPR035993">
    <property type="entry name" value="Notch-like_dom_sf"/>
</dbReference>
<keyword evidence="12" id="KW-0677">Repeat</keyword>
<feature type="domain" description="EGF-like" evidence="30">
    <location>
        <begin position="556"/>
        <end position="592"/>
    </location>
</feature>
<feature type="domain" description="EGF-like" evidence="30">
    <location>
        <begin position="394"/>
        <end position="430"/>
    </location>
</feature>
<dbReference type="CDD" id="cd21706">
    <property type="entry name" value="JMTM_dNotch"/>
    <property type="match status" value="1"/>
</dbReference>
<dbReference type="SMART" id="SM01334">
    <property type="entry name" value="DUF3454"/>
    <property type="match status" value="1"/>
</dbReference>
<dbReference type="PROSITE" id="PS50088">
    <property type="entry name" value="ANK_REPEAT"/>
    <property type="match status" value="5"/>
</dbReference>
<dbReference type="SMART" id="SM01339">
    <property type="entry name" value="NODP"/>
    <property type="match status" value="1"/>
</dbReference>
<dbReference type="Pfam" id="PF12661">
    <property type="entry name" value="hEGF"/>
    <property type="match status" value="2"/>
</dbReference>
<dbReference type="InterPro" id="IPR018097">
    <property type="entry name" value="EGF_Ca-bd_CS"/>
</dbReference>
<feature type="disulfide bond" evidence="28">
    <location>
        <begin position="506"/>
        <end position="515"/>
    </location>
</feature>
<feature type="disulfide bond" evidence="28">
    <location>
        <begin position="700"/>
        <end position="709"/>
    </location>
</feature>
<dbReference type="Gene3D" id="1.25.40.20">
    <property type="entry name" value="Ankyrin repeat-containing domain"/>
    <property type="match status" value="1"/>
</dbReference>
<evidence type="ECO:0000259" key="30">
    <source>
        <dbReference type="PROSITE" id="PS50026"/>
    </source>
</evidence>
<evidence type="ECO:0000256" key="29">
    <source>
        <dbReference type="SAM" id="MobiDB-lite"/>
    </source>
</evidence>
<feature type="domain" description="EGF-like" evidence="30">
    <location>
        <begin position="318"/>
        <end position="354"/>
    </location>
</feature>
<evidence type="ECO:0000256" key="24">
    <source>
        <dbReference type="ARBA" id="ARBA00023180"/>
    </source>
</evidence>
<dbReference type="Pfam" id="PF00008">
    <property type="entry name" value="EGF"/>
    <property type="match status" value="10"/>
</dbReference>
<keyword evidence="9" id="KW-1052">Target cell membrane</keyword>
<evidence type="ECO:0000256" key="8">
    <source>
        <dbReference type="ARBA" id="ARBA00022536"/>
    </source>
</evidence>
<feature type="domain" description="EGF-like" evidence="30">
    <location>
        <begin position="47"/>
        <end position="83"/>
    </location>
</feature>
<keyword evidence="19" id="KW-0472">Membrane</keyword>
<dbReference type="InterPro" id="IPR008297">
    <property type="entry name" value="Notch"/>
</dbReference>
<evidence type="ECO:0000256" key="23">
    <source>
        <dbReference type="ARBA" id="ARBA00023170"/>
    </source>
</evidence>
<feature type="domain" description="EGF-like" evidence="30">
    <location>
        <begin position="751"/>
        <end position="787"/>
    </location>
</feature>
<feature type="disulfide bond" evidence="28">
    <location>
        <begin position="208"/>
        <end position="225"/>
    </location>
</feature>
<dbReference type="SMART" id="SM00181">
    <property type="entry name" value="EGF"/>
    <property type="match status" value="19"/>
</dbReference>
<feature type="domain" description="LNR" evidence="31">
    <location>
        <begin position="856"/>
        <end position="897"/>
    </location>
</feature>
<feature type="domain" description="EGF-like" evidence="30">
    <location>
        <begin position="518"/>
        <end position="554"/>
    </location>
</feature>
<dbReference type="PANTHER" id="PTHR45836:SF23">
    <property type="entry name" value="NEUROGENIC LOCUS NOTCH HOMOLOG PROTEIN 1"/>
    <property type="match status" value="1"/>
</dbReference>
<evidence type="ECO:0000256" key="16">
    <source>
        <dbReference type="ARBA" id="ARBA00023015"/>
    </source>
</evidence>
<evidence type="ECO:0000256" key="22">
    <source>
        <dbReference type="ARBA" id="ARBA00023163"/>
    </source>
</evidence>
<feature type="domain" description="EGF-like" evidence="30">
    <location>
        <begin position="199"/>
        <end position="237"/>
    </location>
</feature>
<organism evidence="32 33">
    <name type="scientific">Cordylochernes scorpioides</name>
    <dbReference type="NCBI Taxonomy" id="51811"/>
    <lineage>
        <taxon>Eukaryota</taxon>
        <taxon>Metazoa</taxon>
        <taxon>Ecdysozoa</taxon>
        <taxon>Arthropoda</taxon>
        <taxon>Chelicerata</taxon>
        <taxon>Arachnida</taxon>
        <taxon>Pseudoscorpiones</taxon>
        <taxon>Cheliferoidea</taxon>
        <taxon>Chernetidae</taxon>
        <taxon>Cordylochernes</taxon>
    </lineage>
</organism>
<dbReference type="PROSITE" id="PS01187">
    <property type="entry name" value="EGF_CA"/>
    <property type="match status" value="6"/>
</dbReference>
<dbReference type="SMART" id="SM00248">
    <property type="entry name" value="ANK"/>
    <property type="match status" value="6"/>
</dbReference>
<evidence type="ECO:0000256" key="14">
    <source>
        <dbReference type="ARBA" id="ARBA00022976"/>
    </source>
</evidence>
<gene>
    <name evidence="32" type="ORF">LAZ67_8002521</name>
</gene>
<dbReference type="CDD" id="cd00054">
    <property type="entry name" value="EGF_CA"/>
    <property type="match status" value="16"/>
</dbReference>
<keyword evidence="25" id="KW-0539">Nucleus</keyword>
<feature type="domain" description="EGF-like" evidence="30">
    <location>
        <begin position="161"/>
        <end position="197"/>
    </location>
</feature>
<evidence type="ECO:0000256" key="3">
    <source>
        <dbReference type="ARBA" id="ARBA00004251"/>
    </source>
</evidence>
<evidence type="ECO:0000256" key="13">
    <source>
        <dbReference type="ARBA" id="ARBA00022782"/>
    </source>
</evidence>
<feature type="disulfide bond" evidence="28">
    <location>
        <begin position="660"/>
        <end position="669"/>
    </location>
</feature>
<feature type="region of interest" description="Disordered" evidence="29">
    <location>
        <begin position="1630"/>
        <end position="1675"/>
    </location>
</feature>
<dbReference type="Pfam" id="PF00023">
    <property type="entry name" value="Ank"/>
    <property type="match status" value="2"/>
</dbReference>
<dbReference type="InterPro" id="IPR024600">
    <property type="entry name" value="Notch_C"/>
</dbReference>
<keyword evidence="33" id="KW-1185">Reference proteome</keyword>
<reference evidence="32 33" key="1">
    <citation type="submission" date="2022-01" db="EMBL/GenBank/DDBJ databases">
        <title>A chromosomal length assembly of Cordylochernes scorpioides.</title>
        <authorList>
            <person name="Zeh D."/>
            <person name="Zeh J."/>
        </authorList>
    </citation>
    <scope>NUCLEOTIDE SEQUENCE [LARGE SCALE GENOMIC DNA]</scope>
    <source>
        <strain evidence="32">IN4F17</strain>
        <tissue evidence="32">Whole Body</tissue>
    </source>
</reference>
<evidence type="ECO:0000313" key="32">
    <source>
        <dbReference type="EMBL" id="UYV71292.1"/>
    </source>
</evidence>
<dbReference type="Gene3D" id="3.30.300.320">
    <property type="match status" value="1"/>
</dbReference>
<feature type="disulfide bond" evidence="28">
    <location>
        <begin position="149"/>
        <end position="158"/>
    </location>
</feature>
<evidence type="ECO:0000256" key="26">
    <source>
        <dbReference type="ARBA" id="ARBA00023298"/>
    </source>
</evidence>
<feature type="domain" description="EGF-like" evidence="30">
    <location>
        <begin position="123"/>
        <end position="159"/>
    </location>
</feature>
<evidence type="ECO:0000256" key="19">
    <source>
        <dbReference type="ARBA" id="ARBA00023136"/>
    </source>
</evidence>
<keyword evidence="8 28" id="KW-0245">EGF-like domain</keyword>
<keyword evidence="7" id="KW-0268">Exocytosis</keyword>
<protein>
    <submittedName>
        <fullName evidence="32">N</fullName>
    </submittedName>
</protein>
<dbReference type="PROSITE" id="PS00022">
    <property type="entry name" value="EGF_1"/>
    <property type="match status" value="18"/>
</dbReference>
<keyword evidence="14" id="KW-0914">Notch signaling pathway</keyword>
<keyword evidence="10" id="KW-0812">Transmembrane</keyword>
<proteinExistence type="inferred from homology"/>
<evidence type="ECO:0000256" key="12">
    <source>
        <dbReference type="ARBA" id="ARBA00022737"/>
    </source>
</evidence>
<keyword evidence="20 28" id="KW-1015">Disulfide bond</keyword>
<dbReference type="SMART" id="SM00004">
    <property type="entry name" value="NL"/>
    <property type="match status" value="3"/>
</dbReference>
<keyword evidence="18 27" id="KW-0040">ANK repeat</keyword>
<keyword evidence="17" id="KW-0800">Toxin</keyword>
<evidence type="ECO:0000256" key="11">
    <source>
        <dbReference type="ARBA" id="ARBA00022729"/>
    </source>
</evidence>
<feature type="compositionally biased region" description="Polar residues" evidence="29">
    <location>
        <begin position="1657"/>
        <end position="1669"/>
    </location>
</feature>
<feature type="disulfide bond" evidence="28">
    <location>
        <begin position="111"/>
        <end position="120"/>
    </location>
</feature>
<dbReference type="PROSITE" id="PS01186">
    <property type="entry name" value="EGF_2"/>
    <property type="match status" value="16"/>
</dbReference>
<evidence type="ECO:0000256" key="5">
    <source>
        <dbReference type="ARBA" id="ARBA00022473"/>
    </source>
</evidence>
<feature type="domain" description="EGF-like" evidence="30">
    <location>
        <begin position="712"/>
        <end position="748"/>
    </location>
</feature>
<feature type="repeat" description="ANK" evidence="27">
    <location>
        <begin position="1383"/>
        <end position="1415"/>
    </location>
</feature>
<dbReference type="Pfam" id="PF00066">
    <property type="entry name" value="Notch"/>
    <property type="match status" value="3"/>
</dbReference>
<keyword evidence="26" id="KW-1053">Target membrane</keyword>
<feature type="disulfide bond" evidence="28">
    <location>
        <begin position="641"/>
        <end position="658"/>
    </location>
</feature>